<name>A0A0A2A4Y4_PROMR</name>
<feature type="domain" description="Polysaccharide export protein N-terminal" evidence="15">
    <location>
        <begin position="42"/>
        <end position="115"/>
    </location>
</feature>
<dbReference type="PANTHER" id="PTHR33619:SF3">
    <property type="entry name" value="POLYSACCHARIDE EXPORT PROTEIN GFCE-RELATED"/>
    <property type="match status" value="1"/>
</dbReference>
<keyword evidence="5" id="KW-0762">Sugar transport</keyword>
<dbReference type="InterPro" id="IPR003715">
    <property type="entry name" value="Poly_export_N"/>
</dbReference>
<dbReference type="PANTHER" id="PTHR33619">
    <property type="entry name" value="POLYSACCHARIDE EXPORT PROTEIN GFCE-RELATED"/>
    <property type="match status" value="1"/>
</dbReference>
<gene>
    <name evidence="17" type="ORF">EU95_0540</name>
</gene>
<evidence type="ECO:0000256" key="11">
    <source>
        <dbReference type="ARBA" id="ARBA00023136"/>
    </source>
</evidence>
<keyword evidence="8" id="KW-0625">Polysaccharide transport</keyword>
<dbReference type="Gene3D" id="3.10.560.10">
    <property type="entry name" value="Outer membrane lipoprotein wza domain like"/>
    <property type="match status" value="2"/>
</dbReference>
<evidence type="ECO:0000256" key="6">
    <source>
        <dbReference type="ARBA" id="ARBA00022692"/>
    </source>
</evidence>
<evidence type="ECO:0000313" key="17">
    <source>
        <dbReference type="EMBL" id="KGF96655.1"/>
    </source>
</evidence>
<evidence type="ECO:0000256" key="7">
    <source>
        <dbReference type="ARBA" id="ARBA00022729"/>
    </source>
</evidence>
<organism evidence="17 18">
    <name type="scientific">Prochlorococcus marinus str. MIT 9201</name>
    <dbReference type="NCBI Taxonomy" id="93057"/>
    <lineage>
        <taxon>Bacteria</taxon>
        <taxon>Bacillati</taxon>
        <taxon>Cyanobacteriota</taxon>
        <taxon>Cyanophyceae</taxon>
        <taxon>Synechococcales</taxon>
        <taxon>Prochlorococcaceae</taxon>
        <taxon>Prochlorococcus</taxon>
    </lineage>
</organism>
<keyword evidence="9" id="KW-0406">Ion transport</keyword>
<evidence type="ECO:0000256" key="14">
    <source>
        <dbReference type="ARBA" id="ARBA00023288"/>
    </source>
</evidence>
<dbReference type="eggNOG" id="COG1596">
    <property type="taxonomic scope" value="Bacteria"/>
</dbReference>
<keyword evidence="10" id="KW-0626">Porin</keyword>
<keyword evidence="11" id="KW-0472">Membrane</keyword>
<evidence type="ECO:0000256" key="9">
    <source>
        <dbReference type="ARBA" id="ARBA00023065"/>
    </source>
</evidence>
<evidence type="ECO:0000256" key="3">
    <source>
        <dbReference type="ARBA" id="ARBA00022448"/>
    </source>
</evidence>
<evidence type="ECO:0000256" key="2">
    <source>
        <dbReference type="ARBA" id="ARBA00009450"/>
    </source>
</evidence>
<keyword evidence="6" id="KW-0812">Transmembrane</keyword>
<keyword evidence="3" id="KW-0813">Transport</keyword>
<dbReference type="Pfam" id="PF22461">
    <property type="entry name" value="SLBB_2"/>
    <property type="match status" value="1"/>
</dbReference>
<protein>
    <submittedName>
        <fullName evidence="17">Polysaccharide export-related periplasmic protein</fullName>
    </submittedName>
</protein>
<dbReference type="GO" id="GO:0046930">
    <property type="term" value="C:pore complex"/>
    <property type="evidence" value="ECO:0007669"/>
    <property type="project" value="UniProtKB-KW"/>
</dbReference>
<keyword evidence="13" id="KW-0998">Cell outer membrane</keyword>
<dbReference type="OrthoDB" id="9793939at2"/>
<evidence type="ECO:0000256" key="5">
    <source>
        <dbReference type="ARBA" id="ARBA00022597"/>
    </source>
</evidence>
<comment type="similarity">
    <text evidence="2">Belongs to the BexD/CtrA/VexA family.</text>
</comment>
<comment type="caution">
    <text evidence="17">The sequence shown here is derived from an EMBL/GenBank/DDBJ whole genome shotgun (WGS) entry which is preliminary data.</text>
</comment>
<evidence type="ECO:0000259" key="16">
    <source>
        <dbReference type="Pfam" id="PF22461"/>
    </source>
</evidence>
<evidence type="ECO:0000256" key="8">
    <source>
        <dbReference type="ARBA" id="ARBA00023047"/>
    </source>
</evidence>
<dbReference type="Proteomes" id="UP000030355">
    <property type="component" value="Unassembled WGS sequence"/>
</dbReference>
<comment type="subcellular location">
    <subcellularLocation>
        <location evidence="1">Cell outer membrane</location>
        <topology evidence="1">Multi-pass membrane protein</topology>
    </subcellularLocation>
</comment>
<feature type="domain" description="SLBB" evidence="16">
    <location>
        <begin position="254"/>
        <end position="330"/>
    </location>
</feature>
<dbReference type="GO" id="GO:0015159">
    <property type="term" value="F:polysaccharide transmembrane transporter activity"/>
    <property type="evidence" value="ECO:0007669"/>
    <property type="project" value="InterPro"/>
</dbReference>
<dbReference type="InterPro" id="IPR049712">
    <property type="entry name" value="Poly_export"/>
</dbReference>
<dbReference type="GO" id="GO:0006811">
    <property type="term" value="P:monoatomic ion transport"/>
    <property type="evidence" value="ECO:0007669"/>
    <property type="project" value="UniProtKB-KW"/>
</dbReference>
<evidence type="ECO:0000313" key="18">
    <source>
        <dbReference type="Proteomes" id="UP000030355"/>
    </source>
</evidence>
<evidence type="ECO:0000256" key="10">
    <source>
        <dbReference type="ARBA" id="ARBA00023114"/>
    </source>
</evidence>
<dbReference type="GO" id="GO:0015288">
    <property type="term" value="F:porin activity"/>
    <property type="evidence" value="ECO:0007669"/>
    <property type="project" value="UniProtKB-KW"/>
</dbReference>
<dbReference type="InterPro" id="IPR054765">
    <property type="entry name" value="SLBB_dom"/>
</dbReference>
<dbReference type="AlphaFoldDB" id="A0A0A2A4Y4"/>
<keyword evidence="12" id="KW-0564">Palmitate</keyword>
<accession>A0A0A2A4Y4</accession>
<reference evidence="18" key="1">
    <citation type="journal article" date="2014" name="Sci. Data">
        <title>Genomes of diverse isolates of the marine cyanobacterium Prochlorococcus.</title>
        <authorList>
            <person name="Biller S."/>
            <person name="Berube P."/>
            <person name="Thompson J."/>
            <person name="Kelly L."/>
            <person name="Roggensack S."/>
            <person name="Awad L."/>
            <person name="Roache-Johnson K."/>
            <person name="Ding H."/>
            <person name="Giovannoni S.J."/>
            <person name="Moore L.R."/>
            <person name="Chisholm S.W."/>
        </authorList>
    </citation>
    <scope>NUCLEOTIDE SEQUENCE [LARGE SCALE GENOMIC DNA]</scope>
    <source>
        <strain evidence="18">MIT 9201</strain>
    </source>
</reference>
<dbReference type="GO" id="GO:0009279">
    <property type="term" value="C:cell outer membrane"/>
    <property type="evidence" value="ECO:0007669"/>
    <property type="project" value="UniProtKB-SubCell"/>
</dbReference>
<dbReference type="Pfam" id="PF02563">
    <property type="entry name" value="Poly_export"/>
    <property type="match status" value="1"/>
</dbReference>
<keyword evidence="4" id="KW-1134">Transmembrane beta strand</keyword>
<keyword evidence="7" id="KW-0732">Signal</keyword>
<proteinExistence type="inferred from homology"/>
<keyword evidence="14" id="KW-0449">Lipoprotein</keyword>
<evidence type="ECO:0000256" key="13">
    <source>
        <dbReference type="ARBA" id="ARBA00023237"/>
    </source>
</evidence>
<dbReference type="RefSeq" id="WP_052046853.1">
    <property type="nucleotide sequence ID" value="NZ_CP138977.1"/>
</dbReference>
<sequence length="360" mass="40453">MFLPRFLKCKYFLFIFAPFLVNLNITAEEFSKLQDSSFLEYKDEYIIDAGDTLFLDFKGLEDIFSGNYVVPQNSFLKLPEIGRIKVKGKTLVQLQDILEAKYSEFLYNPNIELSISNHRDLSISLRGEVNKTGLFFLNYKLEENFNKANLEENRSGFSPQTAPRLFDLIQLAEGITTNADLRNIEVTRKNAEINGGGLVKTKIDLISLLESGNQSVNIILRDGDDVFVPKSEKVLLDQLVSVNRSNLTPDFVDIFVNGNVEKTGLLTLRQGVSLNEAIAAAGGIKSMSGQIEFIRLSRDSEPEKRLISVRKAKKGSRNNPILITGDIIFVRKSLAGKASTVILDYSRPIVNAYGIYKIFE</sequence>
<dbReference type="STRING" id="93057.EU95_0540"/>
<evidence type="ECO:0000256" key="12">
    <source>
        <dbReference type="ARBA" id="ARBA00023139"/>
    </source>
</evidence>
<evidence type="ECO:0000256" key="1">
    <source>
        <dbReference type="ARBA" id="ARBA00004571"/>
    </source>
</evidence>
<evidence type="ECO:0000259" key="15">
    <source>
        <dbReference type="Pfam" id="PF02563"/>
    </source>
</evidence>
<dbReference type="EMBL" id="JNAL01000007">
    <property type="protein sequence ID" value="KGF96655.1"/>
    <property type="molecule type" value="Genomic_DNA"/>
</dbReference>
<evidence type="ECO:0000256" key="4">
    <source>
        <dbReference type="ARBA" id="ARBA00022452"/>
    </source>
</evidence>